<dbReference type="AlphaFoldDB" id="A0AA38JGB5"/>
<protein>
    <submittedName>
        <fullName evidence="1">Uncharacterized protein</fullName>
    </submittedName>
</protein>
<dbReference type="Proteomes" id="UP001176059">
    <property type="component" value="Unassembled WGS sequence"/>
</dbReference>
<dbReference type="EMBL" id="JANVFO010000026">
    <property type="protein sequence ID" value="KAJ3732079.1"/>
    <property type="molecule type" value="Genomic_DNA"/>
</dbReference>
<evidence type="ECO:0000313" key="2">
    <source>
        <dbReference type="Proteomes" id="UP001176059"/>
    </source>
</evidence>
<accession>A0AA38JGB5</accession>
<organism evidence="1 2">
    <name type="scientific">Lentinula guzmanii</name>
    <dbReference type="NCBI Taxonomy" id="2804957"/>
    <lineage>
        <taxon>Eukaryota</taxon>
        <taxon>Fungi</taxon>
        <taxon>Dikarya</taxon>
        <taxon>Basidiomycota</taxon>
        <taxon>Agaricomycotina</taxon>
        <taxon>Agaricomycetes</taxon>
        <taxon>Agaricomycetidae</taxon>
        <taxon>Agaricales</taxon>
        <taxon>Marasmiineae</taxon>
        <taxon>Omphalotaceae</taxon>
        <taxon>Lentinula</taxon>
    </lineage>
</organism>
<reference evidence="1" key="1">
    <citation type="submission" date="2022-08" db="EMBL/GenBank/DDBJ databases">
        <authorList>
            <consortium name="DOE Joint Genome Institute"/>
            <person name="Min B."/>
            <person name="Sierra-Patev S."/>
            <person name="Naranjo-Ortiz M."/>
            <person name="Looney B."/>
            <person name="Konkel Z."/>
            <person name="Slot J.C."/>
            <person name="Sakamoto Y."/>
            <person name="Steenwyk J.L."/>
            <person name="Rokas A."/>
            <person name="Carro J."/>
            <person name="Camarero S."/>
            <person name="Ferreira P."/>
            <person name="Molpeceres G."/>
            <person name="Ruiz-duenas F.J."/>
            <person name="Serrano A."/>
            <person name="Henrissat B."/>
            <person name="Drula E."/>
            <person name="Hughes K.W."/>
            <person name="Mata J.L."/>
            <person name="Ishikawa N.K."/>
            <person name="Vargas-Isla R."/>
            <person name="Ushijima S."/>
            <person name="Smith C.A."/>
            <person name="Ahrendt S."/>
            <person name="Andreopoulos W."/>
            <person name="He G."/>
            <person name="LaButti K."/>
            <person name="Lipzen A."/>
            <person name="Ng V."/>
            <person name="Riley R."/>
            <person name="Sandor L."/>
            <person name="Barry K."/>
            <person name="Martinez A.T."/>
            <person name="Xiao Y."/>
            <person name="Gibbons J.G."/>
            <person name="Terashima K."/>
            <person name="Hibbett D.S."/>
            <person name="Grigoriev I.V."/>
        </authorList>
    </citation>
    <scope>NUCLEOTIDE SEQUENCE</scope>
    <source>
        <strain evidence="1">ET3784</strain>
    </source>
</reference>
<sequence length="97" mass="10517">MSSFVVLAIAIGDEPLYNDDAGSPAALASYFTERTYGRALETLLLWADAVNNFPYFAFEATTGGNASTSWNSFIQGIDYLESIANGRPILVTQLQTL</sequence>
<gene>
    <name evidence="1" type="ORF">DFJ43DRAFT_1154797</name>
</gene>
<reference evidence="1" key="2">
    <citation type="journal article" date="2023" name="Proc. Natl. Acad. Sci. U.S.A.">
        <title>A global phylogenomic analysis of the shiitake genus Lentinula.</title>
        <authorList>
            <person name="Sierra-Patev S."/>
            <person name="Min B."/>
            <person name="Naranjo-Ortiz M."/>
            <person name="Looney B."/>
            <person name="Konkel Z."/>
            <person name="Slot J.C."/>
            <person name="Sakamoto Y."/>
            <person name="Steenwyk J.L."/>
            <person name="Rokas A."/>
            <person name="Carro J."/>
            <person name="Camarero S."/>
            <person name="Ferreira P."/>
            <person name="Molpeceres G."/>
            <person name="Ruiz-Duenas F.J."/>
            <person name="Serrano A."/>
            <person name="Henrissat B."/>
            <person name="Drula E."/>
            <person name="Hughes K.W."/>
            <person name="Mata J.L."/>
            <person name="Ishikawa N.K."/>
            <person name="Vargas-Isla R."/>
            <person name="Ushijima S."/>
            <person name="Smith C.A."/>
            <person name="Donoghue J."/>
            <person name="Ahrendt S."/>
            <person name="Andreopoulos W."/>
            <person name="He G."/>
            <person name="LaButti K."/>
            <person name="Lipzen A."/>
            <person name="Ng V."/>
            <person name="Riley R."/>
            <person name="Sandor L."/>
            <person name="Barry K."/>
            <person name="Martinez A.T."/>
            <person name="Xiao Y."/>
            <person name="Gibbons J.G."/>
            <person name="Terashima K."/>
            <person name="Grigoriev I.V."/>
            <person name="Hibbett D."/>
        </authorList>
    </citation>
    <scope>NUCLEOTIDE SEQUENCE</scope>
    <source>
        <strain evidence="1">ET3784</strain>
    </source>
</reference>
<name>A0AA38JGB5_9AGAR</name>
<comment type="caution">
    <text evidence="1">The sequence shown here is derived from an EMBL/GenBank/DDBJ whole genome shotgun (WGS) entry which is preliminary data.</text>
</comment>
<keyword evidence="2" id="KW-1185">Reference proteome</keyword>
<evidence type="ECO:0000313" key="1">
    <source>
        <dbReference type="EMBL" id="KAJ3732079.1"/>
    </source>
</evidence>
<proteinExistence type="predicted"/>